<evidence type="ECO:0000313" key="2">
    <source>
        <dbReference type="EMBL" id="ACQ67176.1"/>
    </source>
</evidence>
<keyword evidence="3" id="KW-1185">Reference proteome</keyword>
<dbReference type="Proteomes" id="UP000002334">
    <property type="component" value="Chromosome"/>
</dbReference>
<dbReference type="AlphaFoldDB" id="C4K3N3"/>
<proteinExistence type="predicted"/>
<reference evidence="2 3" key="1">
    <citation type="journal article" date="2009" name="Proc. Natl. Acad. Sci. U.S.A.">
        <title>Hamiltonella defensa, genome evolution of protective bacterial endosymbiont from pathogenic ancestors.</title>
        <authorList>
            <person name="Degnan P.H."/>
            <person name="Yu Y."/>
            <person name="Sisneros N."/>
            <person name="Wing R.A."/>
            <person name="Moran N.A."/>
        </authorList>
    </citation>
    <scope>NUCLEOTIDE SEQUENCE [LARGE SCALE GENOMIC DNA]</scope>
    <source>
        <strain evidence="3">5AT</strain>
    </source>
</reference>
<sequence length="38" mass="4486">MTPKNKSKLTPTSQSERQKISNPFPFWHTPFLKSLRNL</sequence>
<dbReference type="STRING" id="572265.HDEF_0422"/>
<organism evidence="2 3">
    <name type="scientific">Hamiltonella defensa subsp. Acyrthosiphon pisum (strain 5AT)</name>
    <dbReference type="NCBI Taxonomy" id="572265"/>
    <lineage>
        <taxon>Bacteria</taxon>
        <taxon>Pseudomonadati</taxon>
        <taxon>Pseudomonadota</taxon>
        <taxon>Gammaproteobacteria</taxon>
        <taxon>Enterobacterales</taxon>
        <taxon>Enterobacteriaceae</taxon>
        <taxon>aphid secondary symbionts</taxon>
        <taxon>Candidatus Williamhamiltonella</taxon>
    </lineage>
</organism>
<dbReference type="EMBL" id="CP001277">
    <property type="protein sequence ID" value="ACQ67176.1"/>
    <property type="molecule type" value="Genomic_DNA"/>
</dbReference>
<name>C4K3N3_HAMD5</name>
<protein>
    <submittedName>
        <fullName evidence="2">Uncharacterized protein</fullName>
    </submittedName>
</protein>
<gene>
    <name evidence="2" type="ordered locus">HDEF_0422</name>
</gene>
<accession>C4K3N3</accession>
<evidence type="ECO:0000256" key="1">
    <source>
        <dbReference type="SAM" id="MobiDB-lite"/>
    </source>
</evidence>
<evidence type="ECO:0000313" key="3">
    <source>
        <dbReference type="Proteomes" id="UP000002334"/>
    </source>
</evidence>
<dbReference type="HOGENOM" id="CLU_3328620_0_0_6"/>
<feature type="region of interest" description="Disordered" evidence="1">
    <location>
        <begin position="1"/>
        <end position="22"/>
    </location>
</feature>
<dbReference type="KEGG" id="hde:HDEF_0422"/>